<dbReference type="GO" id="GO:0005737">
    <property type="term" value="C:cytoplasm"/>
    <property type="evidence" value="ECO:0007669"/>
    <property type="project" value="TreeGrafter"/>
</dbReference>
<keyword evidence="6" id="KW-0539">Nucleus</keyword>
<dbReference type="STRING" id="745531.A0A0C3S2U4"/>
<dbReference type="Pfam" id="PF00076">
    <property type="entry name" value="RRM_1"/>
    <property type="match status" value="3"/>
</dbReference>
<comment type="function">
    <text evidence="7">Functions as a recycling factor of the spliceosome, a machinery that forms on each precursor-messenger RNA (pre-mRNA) and catalyzes the removal of introns. Chaperones the re-annealing of U4 and U6 snRNAs (small nuclear RNAs) released from previous rounds of splicing, an initial step in reforming the U4/U6-U5 tri-snRNP (small nuclear ribonucleoprotein) that can reassemble into another spliceosome complex; this step involves binding U6 and facilitating the unwinding of the U6 internal stem loop, followed by base-pairing of U6 to U4.</text>
</comment>
<reference evidence="12 13" key="1">
    <citation type="journal article" date="2014" name="PLoS Genet.">
        <title>Analysis of the Phlebiopsis gigantea genome, transcriptome and secretome provides insight into its pioneer colonization strategies of wood.</title>
        <authorList>
            <person name="Hori C."/>
            <person name="Ishida T."/>
            <person name="Igarashi K."/>
            <person name="Samejima M."/>
            <person name="Suzuki H."/>
            <person name="Master E."/>
            <person name="Ferreira P."/>
            <person name="Ruiz-Duenas F.J."/>
            <person name="Held B."/>
            <person name="Canessa P."/>
            <person name="Larrondo L.F."/>
            <person name="Schmoll M."/>
            <person name="Druzhinina I.S."/>
            <person name="Kubicek C.P."/>
            <person name="Gaskell J.A."/>
            <person name="Kersten P."/>
            <person name="St John F."/>
            <person name="Glasner J."/>
            <person name="Sabat G."/>
            <person name="Splinter BonDurant S."/>
            <person name="Syed K."/>
            <person name="Yadav J."/>
            <person name="Mgbeahuruike A.C."/>
            <person name="Kovalchuk A."/>
            <person name="Asiegbu F.O."/>
            <person name="Lackner G."/>
            <person name="Hoffmeister D."/>
            <person name="Rencoret J."/>
            <person name="Gutierrez A."/>
            <person name="Sun H."/>
            <person name="Lindquist E."/>
            <person name="Barry K."/>
            <person name="Riley R."/>
            <person name="Grigoriev I.V."/>
            <person name="Henrissat B."/>
            <person name="Kues U."/>
            <person name="Berka R.M."/>
            <person name="Martinez A.T."/>
            <person name="Covert S.F."/>
            <person name="Blanchette R.A."/>
            <person name="Cullen D."/>
        </authorList>
    </citation>
    <scope>NUCLEOTIDE SEQUENCE [LARGE SCALE GENOMIC DNA]</scope>
    <source>
        <strain evidence="12 13">11061_1 CR5-6</strain>
    </source>
</reference>
<dbReference type="CDD" id="cd12296">
    <property type="entry name" value="RRM1_Prp24"/>
    <property type="match status" value="1"/>
</dbReference>
<feature type="domain" description="RRM" evidence="11">
    <location>
        <begin position="786"/>
        <end position="862"/>
    </location>
</feature>
<dbReference type="GO" id="GO:0008380">
    <property type="term" value="P:RNA splicing"/>
    <property type="evidence" value="ECO:0007669"/>
    <property type="project" value="UniProtKB-KW"/>
</dbReference>
<organism evidence="12 13">
    <name type="scientific">Phlebiopsis gigantea (strain 11061_1 CR5-6)</name>
    <name type="common">White-rot fungus</name>
    <name type="synonym">Peniophora gigantea</name>
    <dbReference type="NCBI Taxonomy" id="745531"/>
    <lineage>
        <taxon>Eukaryota</taxon>
        <taxon>Fungi</taxon>
        <taxon>Dikarya</taxon>
        <taxon>Basidiomycota</taxon>
        <taxon>Agaricomycotina</taxon>
        <taxon>Agaricomycetes</taxon>
        <taxon>Polyporales</taxon>
        <taxon>Phanerochaetaceae</taxon>
        <taxon>Phlebiopsis</taxon>
    </lineage>
</organism>
<evidence type="ECO:0000259" key="11">
    <source>
        <dbReference type="PROSITE" id="PS50102"/>
    </source>
</evidence>
<protein>
    <recommendedName>
        <fullName evidence="8">U4/U6 snRNA-associated-splicing factor PRP24</fullName>
    </recommendedName>
</protein>
<evidence type="ECO:0000256" key="1">
    <source>
        <dbReference type="ARBA" id="ARBA00004123"/>
    </source>
</evidence>
<dbReference type="InterPro" id="IPR034398">
    <property type="entry name" value="Prp24_RRM2"/>
</dbReference>
<feature type="domain" description="RRM" evidence="11">
    <location>
        <begin position="695"/>
        <end position="772"/>
    </location>
</feature>
<dbReference type="EMBL" id="KN840463">
    <property type="protein sequence ID" value="KIP09711.1"/>
    <property type="molecule type" value="Genomic_DNA"/>
</dbReference>
<accession>A0A0C3S2U4</accession>
<dbReference type="GO" id="GO:0003729">
    <property type="term" value="F:mRNA binding"/>
    <property type="evidence" value="ECO:0007669"/>
    <property type="project" value="TreeGrafter"/>
</dbReference>
<evidence type="ECO:0000256" key="9">
    <source>
        <dbReference type="PROSITE-ProRule" id="PRU00176"/>
    </source>
</evidence>
<dbReference type="SMART" id="SM00360">
    <property type="entry name" value="RRM"/>
    <property type="match status" value="4"/>
</dbReference>
<dbReference type="Gene3D" id="1.25.40.10">
    <property type="entry name" value="Tetratricopeptide repeat domain"/>
    <property type="match status" value="2"/>
</dbReference>
<keyword evidence="5" id="KW-0508">mRNA splicing</keyword>
<dbReference type="FunFam" id="3.30.70.330:FF:000365">
    <property type="entry name" value="U4/U6 snRNA-associated-splicing factor PRP24"/>
    <property type="match status" value="1"/>
</dbReference>
<evidence type="ECO:0000256" key="8">
    <source>
        <dbReference type="ARBA" id="ARBA00093627"/>
    </source>
</evidence>
<dbReference type="CDD" id="cd12297">
    <property type="entry name" value="RRM2_Prp24"/>
    <property type="match status" value="1"/>
</dbReference>
<evidence type="ECO:0000256" key="5">
    <source>
        <dbReference type="ARBA" id="ARBA00023187"/>
    </source>
</evidence>
<dbReference type="GO" id="GO:0005688">
    <property type="term" value="C:U6 snRNP"/>
    <property type="evidence" value="ECO:0007669"/>
    <property type="project" value="UniProtKB-ARBA"/>
</dbReference>
<feature type="domain" description="RRM" evidence="11">
    <location>
        <begin position="621"/>
        <end position="694"/>
    </location>
</feature>
<dbReference type="SUPFAM" id="SSF54928">
    <property type="entry name" value="RNA-binding domain, RBD"/>
    <property type="match status" value="3"/>
</dbReference>
<dbReference type="InterPro" id="IPR035979">
    <property type="entry name" value="RBD_domain_sf"/>
</dbReference>
<evidence type="ECO:0000313" key="13">
    <source>
        <dbReference type="Proteomes" id="UP000053257"/>
    </source>
</evidence>
<dbReference type="InterPro" id="IPR034397">
    <property type="entry name" value="Prp24_RRM1"/>
</dbReference>
<keyword evidence="2" id="KW-0507">mRNA processing</keyword>
<feature type="region of interest" description="Disordered" evidence="10">
    <location>
        <begin position="957"/>
        <end position="1031"/>
    </location>
</feature>
<dbReference type="PROSITE" id="PS50102">
    <property type="entry name" value="RRM"/>
    <property type="match status" value="3"/>
</dbReference>
<dbReference type="Proteomes" id="UP000053257">
    <property type="component" value="Unassembled WGS sequence"/>
</dbReference>
<dbReference type="Gene3D" id="3.30.70.330">
    <property type="match status" value="3"/>
</dbReference>
<dbReference type="HOGENOM" id="CLU_003925_1_0_1"/>
<evidence type="ECO:0000256" key="10">
    <source>
        <dbReference type="SAM" id="MobiDB-lite"/>
    </source>
</evidence>
<dbReference type="PANTHER" id="PTHR23003">
    <property type="entry name" value="RNA RECOGNITION MOTIF RRM DOMAIN CONTAINING PROTEIN"/>
    <property type="match status" value="1"/>
</dbReference>
<evidence type="ECO:0000313" key="12">
    <source>
        <dbReference type="EMBL" id="KIP09711.1"/>
    </source>
</evidence>
<dbReference type="InterPro" id="IPR011990">
    <property type="entry name" value="TPR-like_helical_dom_sf"/>
</dbReference>
<dbReference type="InterPro" id="IPR000504">
    <property type="entry name" value="RRM_dom"/>
</dbReference>
<sequence>MDQANALEALVGAITLLNDNPYDIALHAQHVRLARETGMDDQLESALDMVTTFYASGDHIWLPLVELKIKGTDVGTTQGIKDVLAMFERAEADYLSIPLLQKHIKFLLERYEHMKEQESRPADVDELLTVEWILEEMGKVTSRGSGHLTKSRELWDLQRDFALEELAEATGEQQQKLAARIEPILFNRLKQPHSNNDDTLQAYSSFTTNYKPADQYEHLLVQASKERAQALKAYQRREELETALAQSGYSLEGYAYYLASEKRTKKPDFFVLYALYERAITEADKRRFEGDSNAESALRTFWIGYLDTLRQNDADEDLQLLVYKRATRSVPGSGEIWARYIRLLERAEQGDEIESFYSNTLAIHPIKSDPEQIVPVVLAKASFERRKIEGTQMATEDAFDKVIETLMEGIGKVHAARKTGDSQLRLEKYFSSLCTDVVNLVEHAVVMWEDATKFYKSSYLAWTAYTDVLIKQRLNADARKAFKDVANKNLDWPEAVWDAWVSFEQVHGSLEELEECFDRVERARNQVNARRTKEAERAARVLIQTTIEEQAASAPVTEATISTIVPEAAAIQDVVMDAEPQPSRVKSSGKRKAEDELVPEETKKAHVESSPVPLKRDRENCTVFVANIPTRTSEDDLRALFKDCGHIREIKLTPMPNSLVATVEFMERNSVPAALTKDKKRVHGEEIAVHLAWQSTLYVTNFPESADDKFIRDLFGKYGVLFDIRWPSKKFKSTRRFCYVQYATPSAAKAALELHKQELEPGRAISVLISNPERKKERTDIDANDRELYVAGLSRTVKKEDLKKLFATYGAVKDIRMATDEKGQPKGFAFVEYEQEKDALAALVANNYELKNRRIAVTVADTRVKNSKNLPPGRRRPEEVRIRSIRVRGLPTGTQEGLLQQTLEKIANVQRVEVFVDRNEAIAELESPAEAGKLLLYPSPVIFNGNTLRFSEESLETLNSNRPAGPPAAGGGLFIPRSAASRPRAGLGSKKVQNLSVSAASGPSSSAPTASSQPAPAGPAKGQDDFRKMLG</sequence>
<dbReference type="InterPro" id="IPR050374">
    <property type="entry name" value="RRT5_SRSF_SR"/>
</dbReference>
<feature type="region of interest" description="Disordered" evidence="10">
    <location>
        <begin position="579"/>
        <end position="612"/>
    </location>
</feature>
<evidence type="ECO:0000256" key="3">
    <source>
        <dbReference type="ARBA" id="ARBA00022737"/>
    </source>
</evidence>
<dbReference type="OrthoDB" id="360390at2759"/>
<feature type="compositionally biased region" description="Basic and acidic residues" evidence="10">
    <location>
        <begin position="591"/>
        <end position="607"/>
    </location>
</feature>
<name>A0A0C3S2U4_PHLG1</name>
<dbReference type="AlphaFoldDB" id="A0A0C3S2U4"/>
<gene>
    <name evidence="12" type="ORF">PHLGIDRAFT_22785</name>
</gene>
<comment type="subcellular location">
    <subcellularLocation>
        <location evidence="1">Nucleus</location>
    </subcellularLocation>
</comment>
<proteinExistence type="predicted"/>
<evidence type="ECO:0000256" key="6">
    <source>
        <dbReference type="ARBA" id="ARBA00023242"/>
    </source>
</evidence>
<keyword evidence="3" id="KW-0677">Repeat</keyword>
<dbReference type="SUPFAM" id="SSF48452">
    <property type="entry name" value="TPR-like"/>
    <property type="match status" value="1"/>
</dbReference>
<dbReference type="GO" id="GO:0006397">
    <property type="term" value="P:mRNA processing"/>
    <property type="evidence" value="ECO:0007669"/>
    <property type="project" value="UniProtKB-KW"/>
</dbReference>
<evidence type="ECO:0000256" key="2">
    <source>
        <dbReference type="ARBA" id="ARBA00022664"/>
    </source>
</evidence>
<feature type="compositionally biased region" description="Low complexity" evidence="10">
    <location>
        <begin position="998"/>
        <end position="1020"/>
    </location>
</feature>
<keyword evidence="13" id="KW-1185">Reference proteome</keyword>
<dbReference type="InterPro" id="IPR012677">
    <property type="entry name" value="Nucleotide-bd_a/b_plait_sf"/>
</dbReference>
<feature type="compositionally biased region" description="Basic and acidic residues" evidence="10">
    <location>
        <begin position="1022"/>
        <end position="1031"/>
    </location>
</feature>
<evidence type="ECO:0000256" key="7">
    <source>
        <dbReference type="ARBA" id="ARBA00093374"/>
    </source>
</evidence>
<keyword evidence="4 9" id="KW-0694">RNA-binding</keyword>
<evidence type="ECO:0000256" key="4">
    <source>
        <dbReference type="ARBA" id="ARBA00022884"/>
    </source>
</evidence>